<dbReference type="Proteomes" id="UP000287651">
    <property type="component" value="Unassembled WGS sequence"/>
</dbReference>
<name>A0A426YJT8_ENSVE</name>
<evidence type="ECO:0000313" key="1">
    <source>
        <dbReference type="EMBL" id="RRT52029.1"/>
    </source>
</evidence>
<comment type="caution">
    <text evidence="1">The sequence shown here is derived from an EMBL/GenBank/DDBJ whole genome shotgun (WGS) entry which is preliminary data.</text>
</comment>
<protein>
    <submittedName>
        <fullName evidence="1">Uncharacterized protein</fullName>
    </submittedName>
</protein>
<dbReference type="EMBL" id="AMZH03011902">
    <property type="protein sequence ID" value="RRT52029.1"/>
    <property type="molecule type" value="Genomic_DNA"/>
</dbReference>
<evidence type="ECO:0000313" key="2">
    <source>
        <dbReference type="Proteomes" id="UP000287651"/>
    </source>
</evidence>
<reference evidence="1 2" key="1">
    <citation type="journal article" date="2014" name="Agronomy (Basel)">
        <title>A Draft Genome Sequence for Ensete ventricosum, the Drought-Tolerant Tree Against Hunger.</title>
        <authorList>
            <person name="Harrison J."/>
            <person name="Moore K.A."/>
            <person name="Paszkiewicz K."/>
            <person name="Jones T."/>
            <person name="Grant M."/>
            <person name="Ambacheew D."/>
            <person name="Muzemil S."/>
            <person name="Studholme D.J."/>
        </authorList>
    </citation>
    <scope>NUCLEOTIDE SEQUENCE [LARGE SCALE GENOMIC DNA]</scope>
</reference>
<accession>A0A426YJT8</accession>
<dbReference type="AlphaFoldDB" id="A0A426YJT8"/>
<sequence>MQALKKDHKKQEIGKRGISTFYLTGGVMMAHRKDEGGIEVVGEARLPARSAKVDWSTSLEMHVRGEKPRVVPHPQPSPFAETWQLKLDEASGLSAPSHPGGRIQYAASANALGLWKVWMDTCIHCAKKADAGRCLHELEMGIYTHHKQSQLHPCPTTLIPCFQLVLSTGHTGLRLPSLPTESA</sequence>
<organism evidence="1 2">
    <name type="scientific">Ensete ventricosum</name>
    <name type="common">Abyssinian banana</name>
    <name type="synonym">Musa ensete</name>
    <dbReference type="NCBI Taxonomy" id="4639"/>
    <lineage>
        <taxon>Eukaryota</taxon>
        <taxon>Viridiplantae</taxon>
        <taxon>Streptophyta</taxon>
        <taxon>Embryophyta</taxon>
        <taxon>Tracheophyta</taxon>
        <taxon>Spermatophyta</taxon>
        <taxon>Magnoliopsida</taxon>
        <taxon>Liliopsida</taxon>
        <taxon>Zingiberales</taxon>
        <taxon>Musaceae</taxon>
        <taxon>Ensete</taxon>
    </lineage>
</organism>
<proteinExistence type="predicted"/>
<gene>
    <name evidence="1" type="ORF">B296_00027096</name>
</gene>